<dbReference type="InterPro" id="IPR019826">
    <property type="entry name" value="Carboxylesterase_B_AS"/>
</dbReference>
<feature type="compositionally biased region" description="Polar residues" evidence="5">
    <location>
        <begin position="512"/>
        <end position="523"/>
    </location>
</feature>
<feature type="compositionally biased region" description="Basic and acidic residues" evidence="5">
    <location>
        <begin position="532"/>
        <end position="548"/>
    </location>
</feature>
<dbReference type="EMBL" id="ML213508">
    <property type="protein sequence ID" value="TFK53145.1"/>
    <property type="molecule type" value="Genomic_DNA"/>
</dbReference>
<evidence type="ECO:0000313" key="7">
    <source>
        <dbReference type="EMBL" id="TFK53145.1"/>
    </source>
</evidence>
<protein>
    <recommendedName>
        <fullName evidence="4">Carboxylic ester hydrolase</fullName>
        <ecNumber evidence="4">3.1.1.-</ecNumber>
    </recommendedName>
</protein>
<dbReference type="GO" id="GO:0052689">
    <property type="term" value="F:carboxylic ester hydrolase activity"/>
    <property type="evidence" value="ECO:0007669"/>
    <property type="project" value="TreeGrafter"/>
</dbReference>
<dbReference type="SUPFAM" id="SSF53474">
    <property type="entry name" value="alpha/beta-Hydrolases"/>
    <property type="match status" value="1"/>
</dbReference>
<evidence type="ECO:0000256" key="4">
    <source>
        <dbReference type="RuleBase" id="RU361235"/>
    </source>
</evidence>
<dbReference type="PANTHER" id="PTHR43918:SF4">
    <property type="entry name" value="CARBOXYLIC ESTER HYDROLASE"/>
    <property type="match status" value="1"/>
</dbReference>
<feature type="chain" id="PRO_5023134573" description="Carboxylic ester hydrolase" evidence="4">
    <location>
        <begin position="26"/>
        <end position="548"/>
    </location>
</feature>
<keyword evidence="3 4" id="KW-0378">Hydrolase</keyword>
<evidence type="ECO:0000256" key="2">
    <source>
        <dbReference type="ARBA" id="ARBA00010515"/>
    </source>
</evidence>
<dbReference type="Gene3D" id="3.40.50.1820">
    <property type="entry name" value="alpha/beta hydrolase"/>
    <property type="match status" value="1"/>
</dbReference>
<evidence type="ECO:0000313" key="8">
    <source>
        <dbReference type="Proteomes" id="UP000305948"/>
    </source>
</evidence>
<dbReference type="PROSITE" id="PS00122">
    <property type="entry name" value="CARBOXYLESTERASE_B_1"/>
    <property type="match status" value="1"/>
</dbReference>
<evidence type="ECO:0000256" key="5">
    <source>
        <dbReference type="SAM" id="MobiDB-lite"/>
    </source>
</evidence>
<evidence type="ECO:0000256" key="3">
    <source>
        <dbReference type="ARBA" id="ARBA00022801"/>
    </source>
</evidence>
<dbReference type="PROSITE" id="PS01173">
    <property type="entry name" value="LIPASE_GDXG_HIS"/>
    <property type="match status" value="1"/>
</dbReference>
<dbReference type="InterPro" id="IPR002168">
    <property type="entry name" value="Lipase_GDXG_HIS_AS"/>
</dbReference>
<keyword evidence="4" id="KW-0732">Signal</keyword>
<dbReference type="AlphaFoldDB" id="A0A5C3N7V0"/>
<dbReference type="Proteomes" id="UP000305948">
    <property type="component" value="Unassembled WGS sequence"/>
</dbReference>
<feature type="signal peptide" evidence="4">
    <location>
        <begin position="1"/>
        <end position="25"/>
    </location>
</feature>
<sequence length="548" mass="59069">MGVSVFATLIAAVFSAGGHLSPVAAATPGNVVNTGYASYRGNQTYPNMVAYRGIPYAEPPVGNGRFRTPAPLNTTRVAAAPNGEVVDATEYPDFCIQGTTMMGDAGGAGSEDCLKVNIYAPYGASNTSQLPVLVYFHGGAYVFGNPAAFPFDDWVHQVPDVVIASVYYRLDSFGFLGHPDFADATVGDNNAGFLDQVESLRWINKYISAFGGDPTKVTINGQSAGGSSVELHLVANEGQDLFRSGIAQSVARAPVPPSAVQVDLFDFYSTQAGCGTGSVTEQMACLRNASVSALARAQDACTYNFTGPWNRFMPVIDGKVITDYPTRSILEGNFKNVPIIVGHTSNESLSFGATNITAALKSFFPSLTETDLTEFLAEYPASEFSSTDEQVRTATGEATVRCPRSYMGGTFSTVTNAWVYRYNQRNPTQGTDPSIVEHAAENWMMFQGTNTGINGTYTLTPQTPVEKAFVSELFAYWLSFVRDGDPNTYKLSQSPEWPKYTLDARNRMVLQQDPNNTTTNSGSHVELEPEGDTERCDFVASKEDGLQA</sequence>
<proteinExistence type="inferred from homology"/>
<accession>A0A5C3N7V0</accession>
<evidence type="ECO:0000259" key="6">
    <source>
        <dbReference type="Pfam" id="PF00135"/>
    </source>
</evidence>
<dbReference type="EC" id="3.1.1.-" evidence="4"/>
<feature type="domain" description="Carboxylesterase type B" evidence="6">
    <location>
        <begin position="30"/>
        <end position="516"/>
    </location>
</feature>
<dbReference type="STRING" id="5364.A0A5C3N7V0"/>
<gene>
    <name evidence="7" type="ORF">OE88DRAFT_1734088</name>
</gene>
<reference evidence="7 8" key="1">
    <citation type="journal article" date="2019" name="Nat. Ecol. Evol.">
        <title>Megaphylogeny resolves global patterns of mushroom evolution.</title>
        <authorList>
            <person name="Varga T."/>
            <person name="Krizsan K."/>
            <person name="Foldi C."/>
            <person name="Dima B."/>
            <person name="Sanchez-Garcia M."/>
            <person name="Sanchez-Ramirez S."/>
            <person name="Szollosi G.J."/>
            <person name="Szarkandi J.G."/>
            <person name="Papp V."/>
            <person name="Albert L."/>
            <person name="Andreopoulos W."/>
            <person name="Angelini C."/>
            <person name="Antonin V."/>
            <person name="Barry K.W."/>
            <person name="Bougher N.L."/>
            <person name="Buchanan P."/>
            <person name="Buyck B."/>
            <person name="Bense V."/>
            <person name="Catcheside P."/>
            <person name="Chovatia M."/>
            <person name="Cooper J."/>
            <person name="Damon W."/>
            <person name="Desjardin D."/>
            <person name="Finy P."/>
            <person name="Geml J."/>
            <person name="Haridas S."/>
            <person name="Hughes K."/>
            <person name="Justo A."/>
            <person name="Karasinski D."/>
            <person name="Kautmanova I."/>
            <person name="Kiss B."/>
            <person name="Kocsube S."/>
            <person name="Kotiranta H."/>
            <person name="LaButti K.M."/>
            <person name="Lechner B.E."/>
            <person name="Liimatainen K."/>
            <person name="Lipzen A."/>
            <person name="Lukacs Z."/>
            <person name="Mihaltcheva S."/>
            <person name="Morgado L.N."/>
            <person name="Niskanen T."/>
            <person name="Noordeloos M.E."/>
            <person name="Ohm R.A."/>
            <person name="Ortiz-Santana B."/>
            <person name="Ovrebo C."/>
            <person name="Racz N."/>
            <person name="Riley R."/>
            <person name="Savchenko A."/>
            <person name="Shiryaev A."/>
            <person name="Soop K."/>
            <person name="Spirin V."/>
            <person name="Szebenyi C."/>
            <person name="Tomsovsky M."/>
            <person name="Tulloss R.E."/>
            <person name="Uehling J."/>
            <person name="Grigoriev I.V."/>
            <person name="Vagvolgyi C."/>
            <person name="Papp T."/>
            <person name="Martin F.M."/>
            <person name="Miettinen O."/>
            <person name="Hibbett D.S."/>
            <person name="Nagy L.G."/>
        </authorList>
    </citation>
    <scope>NUCLEOTIDE SEQUENCE [LARGE SCALE GENOMIC DNA]</scope>
    <source>
        <strain evidence="7 8">OMC1185</strain>
    </source>
</reference>
<evidence type="ECO:0000256" key="1">
    <source>
        <dbReference type="ARBA" id="ARBA00005964"/>
    </source>
</evidence>
<comment type="similarity">
    <text evidence="1 4">Belongs to the type-B carboxylesterase/lipase family.</text>
</comment>
<comment type="similarity">
    <text evidence="2">Belongs to the 'GDXG' lipolytic enzyme family.</text>
</comment>
<name>A0A5C3N7V0_9AGAM</name>
<feature type="region of interest" description="Disordered" evidence="5">
    <location>
        <begin position="512"/>
        <end position="548"/>
    </location>
</feature>
<organism evidence="7 8">
    <name type="scientific">Heliocybe sulcata</name>
    <dbReference type="NCBI Taxonomy" id="5364"/>
    <lineage>
        <taxon>Eukaryota</taxon>
        <taxon>Fungi</taxon>
        <taxon>Dikarya</taxon>
        <taxon>Basidiomycota</taxon>
        <taxon>Agaricomycotina</taxon>
        <taxon>Agaricomycetes</taxon>
        <taxon>Gloeophyllales</taxon>
        <taxon>Gloeophyllaceae</taxon>
        <taxon>Heliocybe</taxon>
    </lineage>
</organism>
<dbReference type="InterPro" id="IPR002018">
    <property type="entry name" value="CarbesteraseB"/>
</dbReference>
<dbReference type="InterPro" id="IPR050654">
    <property type="entry name" value="AChE-related_enzymes"/>
</dbReference>
<keyword evidence="8" id="KW-1185">Reference proteome</keyword>
<dbReference type="PANTHER" id="PTHR43918">
    <property type="entry name" value="ACETYLCHOLINESTERASE"/>
    <property type="match status" value="1"/>
</dbReference>
<dbReference type="OrthoDB" id="408631at2759"/>
<dbReference type="InterPro" id="IPR029058">
    <property type="entry name" value="AB_hydrolase_fold"/>
</dbReference>
<dbReference type="Pfam" id="PF00135">
    <property type="entry name" value="COesterase"/>
    <property type="match status" value="1"/>
</dbReference>